<evidence type="ECO:0000313" key="3">
    <source>
        <dbReference type="Proteomes" id="UP000821866"/>
    </source>
</evidence>
<feature type="region of interest" description="Disordered" evidence="1">
    <location>
        <begin position="146"/>
        <end position="167"/>
    </location>
</feature>
<feature type="region of interest" description="Disordered" evidence="1">
    <location>
        <begin position="86"/>
        <end position="116"/>
    </location>
</feature>
<keyword evidence="3" id="KW-1185">Reference proteome</keyword>
<gene>
    <name evidence="2" type="ORF">HPB51_020104</name>
</gene>
<evidence type="ECO:0000313" key="2">
    <source>
        <dbReference type="EMBL" id="KAH8034087.1"/>
    </source>
</evidence>
<proteinExistence type="predicted"/>
<comment type="caution">
    <text evidence="2">The sequence shown here is derived from an EMBL/GenBank/DDBJ whole genome shotgun (WGS) entry which is preliminary data.</text>
</comment>
<accession>A0A9J6EIK1</accession>
<dbReference type="Proteomes" id="UP000821866">
    <property type="component" value="Chromosome 2"/>
</dbReference>
<dbReference type="AlphaFoldDB" id="A0A9J6EIK1"/>
<reference evidence="2" key="2">
    <citation type="submission" date="2021-09" db="EMBL/GenBank/DDBJ databases">
        <authorList>
            <person name="Jia N."/>
            <person name="Wang J."/>
            <person name="Shi W."/>
            <person name="Du L."/>
            <person name="Sun Y."/>
            <person name="Zhan W."/>
            <person name="Jiang J."/>
            <person name="Wang Q."/>
            <person name="Zhang B."/>
            <person name="Ji P."/>
            <person name="Sakyi L.B."/>
            <person name="Cui X."/>
            <person name="Yuan T."/>
            <person name="Jiang B."/>
            <person name="Yang W."/>
            <person name="Lam T.T.-Y."/>
            <person name="Chang Q."/>
            <person name="Ding S."/>
            <person name="Wang X."/>
            <person name="Zhu J."/>
            <person name="Ruan X."/>
            <person name="Zhao L."/>
            <person name="Wei J."/>
            <person name="Que T."/>
            <person name="Du C."/>
            <person name="Cheng J."/>
            <person name="Dai P."/>
            <person name="Han X."/>
            <person name="Huang E."/>
            <person name="Gao Y."/>
            <person name="Liu J."/>
            <person name="Shao H."/>
            <person name="Ye R."/>
            <person name="Li L."/>
            <person name="Wei W."/>
            <person name="Wang X."/>
            <person name="Wang C."/>
            <person name="Huo Q."/>
            <person name="Li W."/>
            <person name="Guo W."/>
            <person name="Chen H."/>
            <person name="Chen S."/>
            <person name="Zhou L."/>
            <person name="Zhou L."/>
            <person name="Ni X."/>
            <person name="Tian J."/>
            <person name="Zhou Y."/>
            <person name="Sheng Y."/>
            <person name="Liu T."/>
            <person name="Pan Y."/>
            <person name="Xia L."/>
            <person name="Li J."/>
            <person name="Zhao F."/>
            <person name="Cao W."/>
        </authorList>
    </citation>
    <scope>NUCLEOTIDE SEQUENCE</scope>
    <source>
        <strain evidence="2">Rmic-2018</strain>
        <tissue evidence="2">Larvae</tissue>
    </source>
</reference>
<dbReference type="VEuPathDB" id="VectorBase:LOC119162190"/>
<evidence type="ECO:0000256" key="1">
    <source>
        <dbReference type="SAM" id="MobiDB-lite"/>
    </source>
</evidence>
<protein>
    <submittedName>
        <fullName evidence="2">Uncharacterized protein</fullName>
    </submittedName>
</protein>
<reference evidence="2" key="1">
    <citation type="journal article" date="2020" name="Cell">
        <title>Large-Scale Comparative Analyses of Tick Genomes Elucidate Their Genetic Diversity and Vector Capacities.</title>
        <authorList>
            <consortium name="Tick Genome and Microbiome Consortium (TIGMIC)"/>
            <person name="Jia N."/>
            <person name="Wang J."/>
            <person name="Shi W."/>
            <person name="Du L."/>
            <person name="Sun Y."/>
            <person name="Zhan W."/>
            <person name="Jiang J.F."/>
            <person name="Wang Q."/>
            <person name="Zhang B."/>
            <person name="Ji P."/>
            <person name="Bell-Sakyi L."/>
            <person name="Cui X.M."/>
            <person name="Yuan T.T."/>
            <person name="Jiang B.G."/>
            <person name="Yang W.F."/>
            <person name="Lam T.T."/>
            <person name="Chang Q.C."/>
            <person name="Ding S.J."/>
            <person name="Wang X.J."/>
            <person name="Zhu J.G."/>
            <person name="Ruan X.D."/>
            <person name="Zhao L."/>
            <person name="Wei J.T."/>
            <person name="Ye R.Z."/>
            <person name="Que T.C."/>
            <person name="Du C.H."/>
            <person name="Zhou Y.H."/>
            <person name="Cheng J.X."/>
            <person name="Dai P.F."/>
            <person name="Guo W.B."/>
            <person name="Han X.H."/>
            <person name="Huang E.J."/>
            <person name="Li L.F."/>
            <person name="Wei W."/>
            <person name="Gao Y.C."/>
            <person name="Liu J.Z."/>
            <person name="Shao H.Z."/>
            <person name="Wang X."/>
            <person name="Wang C.C."/>
            <person name="Yang T.C."/>
            <person name="Huo Q.B."/>
            <person name="Li W."/>
            <person name="Chen H.Y."/>
            <person name="Chen S.E."/>
            <person name="Zhou L.G."/>
            <person name="Ni X.B."/>
            <person name="Tian J.H."/>
            <person name="Sheng Y."/>
            <person name="Liu T."/>
            <person name="Pan Y.S."/>
            <person name="Xia L.Y."/>
            <person name="Li J."/>
            <person name="Zhao F."/>
            <person name="Cao W.C."/>
        </authorList>
    </citation>
    <scope>NUCLEOTIDE SEQUENCE</scope>
    <source>
        <strain evidence="2">Rmic-2018</strain>
    </source>
</reference>
<sequence>MPAVQKPVVQTSVQQTPVPIVPAQQVPGQQNTTVLAATELPTILTPTFRLIIEPDQWTPSGSGGTEEVITALVLLAATRTLTHHSVSAKPAIPGAPRESLGQAEAKKSEPSASTEPTMITLSEEQYISLLQALNLPIHSKPTISIQQEEEAEPPCKCSGGQQPQTPHPTVLQQTIALRTPAQQMLAVQTSVQQRSVPVGPAQETSGQQTTPVMAATEVPTMLTPAFCWIIEHDQRRPLSSGGTEEVITALTFPVAARKLTYDNVLRTPTSSGAAKKSLVEAEAKESKRSSSTDFVIILSEVRYTSQLQSVNLPIYSKPIINIQQKKDRSSMRVFGRPAAADSSVNCAAADDSSGDAGTVKANNSADVSTADACASCTGTTDTGAANNHRAGSDRSADYYVTHVPLDHRARPTATWLYQP</sequence>
<organism evidence="2 3">
    <name type="scientific">Rhipicephalus microplus</name>
    <name type="common">Cattle tick</name>
    <name type="synonym">Boophilus microplus</name>
    <dbReference type="NCBI Taxonomy" id="6941"/>
    <lineage>
        <taxon>Eukaryota</taxon>
        <taxon>Metazoa</taxon>
        <taxon>Ecdysozoa</taxon>
        <taxon>Arthropoda</taxon>
        <taxon>Chelicerata</taxon>
        <taxon>Arachnida</taxon>
        <taxon>Acari</taxon>
        <taxon>Parasitiformes</taxon>
        <taxon>Ixodida</taxon>
        <taxon>Ixodoidea</taxon>
        <taxon>Ixodidae</taxon>
        <taxon>Rhipicephalinae</taxon>
        <taxon>Rhipicephalus</taxon>
        <taxon>Boophilus</taxon>
    </lineage>
</organism>
<name>A0A9J6EIK1_RHIMP</name>
<dbReference type="EMBL" id="JABSTU010000004">
    <property type="protein sequence ID" value="KAH8034087.1"/>
    <property type="molecule type" value="Genomic_DNA"/>
</dbReference>